<feature type="compositionally biased region" description="Basic and acidic residues" evidence="16">
    <location>
        <begin position="481"/>
        <end position="523"/>
    </location>
</feature>
<comment type="similarity">
    <text evidence="8">Belongs to the sirtuin family. Class IV subfamily.</text>
</comment>
<dbReference type="EMBL" id="GBXI01008253">
    <property type="protein sequence ID" value="JAD06039.1"/>
    <property type="molecule type" value="Transcribed_RNA"/>
</dbReference>
<dbReference type="InterPro" id="IPR003000">
    <property type="entry name" value="Sirtuin"/>
</dbReference>
<dbReference type="GO" id="GO:0097372">
    <property type="term" value="F:histone H3K18 deacetylase activity, NAD-dependent"/>
    <property type="evidence" value="ECO:0007669"/>
    <property type="project" value="TreeGrafter"/>
</dbReference>
<protein>
    <recommendedName>
        <fullName evidence="2">protein acetyllysine N-acetyltransferase</fullName>
        <ecNumber evidence="2">2.3.1.286</ecNumber>
    </recommendedName>
    <alternativeName>
        <fullName evidence="10">Regulatory protein SIR2 homolog 7</fullName>
    </alternativeName>
    <alternativeName>
        <fullName evidence="9">SIR2-like protein 7</fullName>
    </alternativeName>
</protein>
<dbReference type="GO" id="GO:0140861">
    <property type="term" value="P:DNA repair-dependent chromatin remodeling"/>
    <property type="evidence" value="ECO:0007669"/>
    <property type="project" value="UniProtKB-ARBA"/>
</dbReference>
<accession>A0A0A1X3W6</accession>
<evidence type="ECO:0000256" key="2">
    <source>
        <dbReference type="ARBA" id="ARBA00012928"/>
    </source>
</evidence>
<evidence type="ECO:0000259" key="17">
    <source>
        <dbReference type="PROSITE" id="PS50305"/>
    </source>
</evidence>
<sequence>MASVKMELNLEAQKGVQNPLAGISIGGSAKVIEANENCGQKGSYITRAKMNPAKSDNEKRRRKDAMRKISTIFKKCDSLLTAEERQLCEKYPDIVKQIKKRKERVEIYKDRIVEKEDEQHVIEAKVEDLAAIIAQSKHLICYTGAGISTSALIPDYRGSKGIWTLLQKGEDIGEHDLSAANPTYTHMALYELHRRRLLRYVVSQNCDGLHLRSGLPRASLSEIHGNMYMEVCKHCKPSPAVYWRLFDTTEMTARYCHKTNRLCHRCSEPLYDTIVHFGERGNLKWPLNWAGACHHAEKADVILCLGSSLKVLKKYTWLWQMDRPAKQRAKICIVNLQWTPKDSIATIKINGKCDRVMEILMRALNITVPVYTKEKDPIFAHASLLMPEELHTLTQPLLKSGGEDRDKDTETAEDDAETCTSATEETLDSIMSGDSCADIPIGKGPRIRTPLKSSTRIKTNLKLKYKMPRIEMGSGNQSCDDDGKSERSDKSYIEAVRKSDKNISKDLMNEDQTTVKEADEGGRSAKSSNQPSVLVQLDEKNQIENIKQELIDEHSAIKEEVDNPKTVACNVLEFNTSVDVDMKHEQEIKVELVSDSFVTKLTTDTVLNSGIKKDDDTNLINTNITLNTNNNKVALKNMCSLQTDVDGVKEDPKIEVKTEIPVEMPALVPISQIKPFNVVKSEVNQVLNTMVNVINSDDDDPGCENVVAQMDILKLPKQEALDGIGTQRYWLLRKLPCWYDVKYAYSGLHSIVYPPPADMNIWNYQVIPIFAMNRAAAACEFCFDNYAEFECQFYRKWHLNERKHKKRARNGRFVVCECCSYSDEDDDDYDENISLAHIAAAEAAKRQLQLSNTFPRKLARTQAGWYGKGYRKARRRK</sequence>
<dbReference type="GO" id="GO:0000785">
    <property type="term" value="C:chromatin"/>
    <property type="evidence" value="ECO:0007669"/>
    <property type="project" value="UniProtKB-ARBA"/>
</dbReference>
<keyword evidence="4" id="KW-0808">Transferase</keyword>
<evidence type="ECO:0000256" key="5">
    <source>
        <dbReference type="ARBA" id="ARBA00022723"/>
    </source>
</evidence>
<keyword evidence="5 15" id="KW-0479">Metal-binding</keyword>
<evidence type="ECO:0000256" key="3">
    <source>
        <dbReference type="ARBA" id="ARBA00022553"/>
    </source>
</evidence>
<evidence type="ECO:0000256" key="14">
    <source>
        <dbReference type="ARBA" id="ARBA00052763"/>
    </source>
</evidence>
<evidence type="ECO:0000256" key="8">
    <source>
        <dbReference type="ARBA" id="ARBA00038170"/>
    </source>
</evidence>
<feature type="compositionally biased region" description="Basic and acidic residues" evidence="16">
    <location>
        <begin position="401"/>
        <end position="410"/>
    </location>
</feature>
<dbReference type="Gene3D" id="3.40.50.1220">
    <property type="entry name" value="TPP-binding domain"/>
    <property type="match status" value="1"/>
</dbReference>
<evidence type="ECO:0000256" key="1">
    <source>
        <dbReference type="ARBA" id="ARBA00001947"/>
    </source>
</evidence>
<dbReference type="InterPro" id="IPR050134">
    <property type="entry name" value="NAD-dep_sirtuin_deacylases"/>
</dbReference>
<keyword evidence="7" id="KW-0520">NAD</keyword>
<feature type="binding site" evidence="15">
    <location>
        <position position="235"/>
    </location>
    <ligand>
        <name>Zn(2+)</name>
        <dbReference type="ChEBI" id="CHEBI:29105"/>
    </ligand>
</feature>
<feature type="binding site" evidence="15">
    <location>
        <position position="266"/>
    </location>
    <ligand>
        <name>Zn(2+)</name>
        <dbReference type="ChEBI" id="CHEBI:29105"/>
    </ligand>
</feature>
<evidence type="ECO:0000313" key="18">
    <source>
        <dbReference type="EMBL" id="JAD06039.1"/>
    </source>
</evidence>
<dbReference type="InterPro" id="IPR029035">
    <property type="entry name" value="DHS-like_NAD/FAD-binding_dom"/>
</dbReference>
<feature type="active site" description="Proton acceptor" evidence="15">
    <location>
        <position position="224"/>
    </location>
</feature>
<keyword evidence="3" id="KW-0597">Phosphoprotein</keyword>
<dbReference type="SUPFAM" id="SSF52467">
    <property type="entry name" value="DHS-like NAD/FAD-binding domain"/>
    <property type="match status" value="1"/>
</dbReference>
<dbReference type="PANTHER" id="PTHR11085">
    <property type="entry name" value="NAD-DEPENDENT PROTEIN DEACYLASE SIRTUIN-5, MITOCHONDRIAL-RELATED"/>
    <property type="match status" value="1"/>
</dbReference>
<feature type="domain" description="Deacetylase sirtuin-type" evidence="17">
    <location>
        <begin position="119"/>
        <end position="363"/>
    </location>
</feature>
<feature type="region of interest" description="Disordered" evidence="16">
    <location>
        <begin position="468"/>
        <end position="535"/>
    </location>
</feature>
<evidence type="ECO:0000256" key="4">
    <source>
        <dbReference type="ARBA" id="ARBA00022679"/>
    </source>
</evidence>
<proteinExistence type="inferred from homology"/>
<dbReference type="GO" id="GO:0035861">
    <property type="term" value="C:site of double-strand break"/>
    <property type="evidence" value="ECO:0007669"/>
    <property type="project" value="UniProtKB-ARBA"/>
</dbReference>
<dbReference type="GO" id="GO:0070403">
    <property type="term" value="F:NAD+ binding"/>
    <property type="evidence" value="ECO:0007669"/>
    <property type="project" value="InterPro"/>
</dbReference>
<dbReference type="GO" id="GO:0046872">
    <property type="term" value="F:metal ion binding"/>
    <property type="evidence" value="ECO:0007669"/>
    <property type="project" value="UniProtKB-KW"/>
</dbReference>
<evidence type="ECO:0000256" key="9">
    <source>
        <dbReference type="ARBA" id="ARBA00041832"/>
    </source>
</evidence>
<evidence type="ECO:0000256" key="11">
    <source>
        <dbReference type="ARBA" id="ARBA00050237"/>
    </source>
</evidence>
<dbReference type="AlphaFoldDB" id="A0A0A1X3W6"/>
<evidence type="ECO:0000256" key="12">
    <source>
        <dbReference type="ARBA" id="ARBA00051105"/>
    </source>
</evidence>
<evidence type="ECO:0000256" key="13">
    <source>
        <dbReference type="ARBA" id="ARBA00051399"/>
    </source>
</evidence>
<dbReference type="PROSITE" id="PS50305">
    <property type="entry name" value="SIRTUIN"/>
    <property type="match status" value="1"/>
</dbReference>
<evidence type="ECO:0000256" key="10">
    <source>
        <dbReference type="ARBA" id="ARBA00043038"/>
    </source>
</evidence>
<dbReference type="GO" id="GO:0010468">
    <property type="term" value="P:regulation of gene expression"/>
    <property type="evidence" value="ECO:0007669"/>
    <property type="project" value="UniProtKB-ARBA"/>
</dbReference>
<feature type="binding site" evidence="15">
    <location>
        <position position="232"/>
    </location>
    <ligand>
        <name>Zn(2+)</name>
        <dbReference type="ChEBI" id="CHEBI:29105"/>
    </ligand>
</feature>
<dbReference type="FunFam" id="2.20.28.200:FF:000002">
    <property type="entry name" value="NAD-dependent deacetylase sirtuin-7"/>
    <property type="match status" value="1"/>
</dbReference>
<gene>
    <name evidence="18" type="primary">Sirt7</name>
    <name evidence="18" type="ORF">g.17214</name>
</gene>
<dbReference type="InterPro" id="IPR026590">
    <property type="entry name" value="Ssirtuin_cat_dom"/>
</dbReference>
<organism evidence="18">
    <name type="scientific">Zeugodacus cucurbitae</name>
    <name type="common">Melon fruit fly</name>
    <name type="synonym">Bactrocera cucurbitae</name>
    <dbReference type="NCBI Taxonomy" id="28588"/>
    <lineage>
        <taxon>Eukaryota</taxon>
        <taxon>Metazoa</taxon>
        <taxon>Ecdysozoa</taxon>
        <taxon>Arthropoda</taxon>
        <taxon>Hexapoda</taxon>
        <taxon>Insecta</taxon>
        <taxon>Pterygota</taxon>
        <taxon>Neoptera</taxon>
        <taxon>Endopterygota</taxon>
        <taxon>Diptera</taxon>
        <taxon>Brachycera</taxon>
        <taxon>Muscomorpha</taxon>
        <taxon>Tephritoidea</taxon>
        <taxon>Tephritidae</taxon>
        <taxon>Zeugodacus</taxon>
        <taxon>Zeugodacus</taxon>
    </lineage>
</organism>
<dbReference type="PANTHER" id="PTHR11085:SF1">
    <property type="entry name" value="NAD-DEPENDENT PROTEIN DEACETYLASE SIRTUIN-7"/>
    <property type="match status" value="1"/>
</dbReference>
<dbReference type="Gene3D" id="2.20.28.200">
    <property type="match status" value="1"/>
</dbReference>
<dbReference type="Pfam" id="PF02146">
    <property type="entry name" value="SIR2"/>
    <property type="match status" value="1"/>
</dbReference>
<comment type="catalytic activity">
    <reaction evidence="14">
        <text>N(6)-glutaryl-L-lysyl-[protein] + NAD(+) + H2O = 2''-O-glutaryl-ADP-D-ribose + nicotinamide + L-lysyl-[protein]</text>
        <dbReference type="Rhea" id="RHEA:47664"/>
        <dbReference type="Rhea" id="RHEA-COMP:9752"/>
        <dbReference type="Rhea" id="RHEA-COMP:11875"/>
        <dbReference type="ChEBI" id="CHEBI:15377"/>
        <dbReference type="ChEBI" id="CHEBI:17154"/>
        <dbReference type="ChEBI" id="CHEBI:29969"/>
        <dbReference type="ChEBI" id="CHEBI:57540"/>
        <dbReference type="ChEBI" id="CHEBI:87828"/>
        <dbReference type="ChEBI" id="CHEBI:87829"/>
    </reaction>
    <physiologicalReaction direction="left-to-right" evidence="14">
        <dbReference type="Rhea" id="RHEA:47665"/>
    </physiologicalReaction>
</comment>
<evidence type="ECO:0000256" key="16">
    <source>
        <dbReference type="SAM" id="MobiDB-lite"/>
    </source>
</evidence>
<evidence type="ECO:0000256" key="6">
    <source>
        <dbReference type="ARBA" id="ARBA00022833"/>
    </source>
</evidence>
<dbReference type="FunFam" id="3.40.50.1220:FF:000038">
    <property type="entry name" value="NAD-dependent protein deacetylase sirtuin-6 isoform X2"/>
    <property type="match status" value="1"/>
</dbReference>
<name>A0A0A1X3W6_ZEUCU</name>
<evidence type="ECO:0000256" key="7">
    <source>
        <dbReference type="ARBA" id="ARBA00023027"/>
    </source>
</evidence>
<dbReference type="GO" id="GO:0005634">
    <property type="term" value="C:nucleus"/>
    <property type="evidence" value="ECO:0007669"/>
    <property type="project" value="TreeGrafter"/>
</dbReference>
<reference evidence="18" key="2">
    <citation type="journal article" date="2015" name="Gigascience">
        <title>Reconstructing a comprehensive transcriptome assembly of a white-pupal translocated strain of the pest fruit fly Bactrocera cucurbitae.</title>
        <authorList>
            <person name="Sim S.B."/>
            <person name="Calla B."/>
            <person name="Hall B."/>
            <person name="DeRego T."/>
            <person name="Geib S.M."/>
        </authorList>
    </citation>
    <scope>NUCLEOTIDE SEQUENCE</scope>
</reference>
<feature type="region of interest" description="Disordered" evidence="16">
    <location>
        <begin position="397"/>
        <end position="453"/>
    </location>
</feature>
<dbReference type="OrthoDB" id="2919105at2759"/>
<comment type="cofactor">
    <cofactor evidence="1">
        <name>Zn(2+)</name>
        <dbReference type="ChEBI" id="CHEBI:29105"/>
    </cofactor>
</comment>
<evidence type="ECO:0000256" key="15">
    <source>
        <dbReference type="PROSITE-ProRule" id="PRU00236"/>
    </source>
</evidence>
<dbReference type="CDD" id="cd01410">
    <property type="entry name" value="SIRT7"/>
    <property type="match status" value="1"/>
</dbReference>
<dbReference type="EC" id="2.3.1.286" evidence="2"/>
<comment type="catalytic activity">
    <reaction evidence="11">
        <text>N(6)-decanoyl-L-lysyl-[protein] + NAD(+) + H2O = 2''-O-decanoyl-ADP-D-ribose + nicotinamide + L-lysyl-[protein]</text>
        <dbReference type="Rhea" id="RHEA:70631"/>
        <dbReference type="Rhea" id="RHEA-COMP:9752"/>
        <dbReference type="Rhea" id="RHEA-COMP:17932"/>
        <dbReference type="ChEBI" id="CHEBI:15377"/>
        <dbReference type="ChEBI" id="CHEBI:17154"/>
        <dbReference type="ChEBI" id="CHEBI:29969"/>
        <dbReference type="ChEBI" id="CHEBI:57540"/>
        <dbReference type="ChEBI" id="CHEBI:143222"/>
        <dbReference type="ChEBI" id="CHEBI:189688"/>
    </reaction>
    <physiologicalReaction direction="left-to-right" evidence="11">
        <dbReference type="Rhea" id="RHEA:70632"/>
    </physiologicalReaction>
</comment>
<comment type="catalytic activity">
    <reaction evidence="13">
        <text>N(6)-propanoyl-L-lysyl-[protein] + NAD(+) + H2O = 3''-O-propanoyl-ADP-D-ribose + nicotinamide + L-lysyl-[protein]</text>
        <dbReference type="Rhea" id="RHEA:23500"/>
        <dbReference type="Rhea" id="RHEA-COMP:9752"/>
        <dbReference type="Rhea" id="RHEA-COMP:13758"/>
        <dbReference type="ChEBI" id="CHEBI:15377"/>
        <dbReference type="ChEBI" id="CHEBI:17154"/>
        <dbReference type="ChEBI" id="CHEBI:29969"/>
        <dbReference type="ChEBI" id="CHEBI:57540"/>
        <dbReference type="ChEBI" id="CHEBI:138019"/>
        <dbReference type="ChEBI" id="CHEBI:145015"/>
    </reaction>
    <physiologicalReaction direction="left-to-right" evidence="13">
        <dbReference type="Rhea" id="RHEA:23501"/>
    </physiologicalReaction>
</comment>
<feature type="binding site" evidence="15">
    <location>
        <position position="263"/>
    </location>
    <ligand>
        <name>Zn(2+)</name>
        <dbReference type="ChEBI" id="CHEBI:29105"/>
    </ligand>
</feature>
<keyword evidence="6 15" id="KW-0862">Zinc</keyword>
<comment type="catalytic activity">
    <reaction evidence="12">
        <text>N(6)-succinyl-L-lysyl-[protein] + NAD(+) + H2O = 2''-O-succinyl-ADP-D-ribose + nicotinamide + L-lysyl-[protein]</text>
        <dbReference type="Rhea" id="RHEA:47668"/>
        <dbReference type="Rhea" id="RHEA-COMP:9752"/>
        <dbReference type="Rhea" id="RHEA-COMP:11877"/>
        <dbReference type="ChEBI" id="CHEBI:15377"/>
        <dbReference type="ChEBI" id="CHEBI:17154"/>
        <dbReference type="ChEBI" id="CHEBI:29969"/>
        <dbReference type="ChEBI" id="CHEBI:57540"/>
        <dbReference type="ChEBI" id="CHEBI:87830"/>
        <dbReference type="ChEBI" id="CHEBI:87832"/>
    </reaction>
    <physiologicalReaction direction="left-to-right" evidence="12">
        <dbReference type="Rhea" id="RHEA:47669"/>
    </physiologicalReaction>
</comment>
<reference evidence="18" key="1">
    <citation type="submission" date="2014-11" db="EMBL/GenBank/DDBJ databases">
        <authorList>
            <person name="Geib S."/>
        </authorList>
    </citation>
    <scope>NUCLEOTIDE SEQUENCE</scope>
</reference>